<dbReference type="OrthoDB" id="339426at2"/>
<dbReference type="GO" id="GO:0046872">
    <property type="term" value="F:metal ion binding"/>
    <property type="evidence" value="ECO:0007669"/>
    <property type="project" value="UniProtKB-KW"/>
</dbReference>
<organism evidence="4 5">
    <name type="scientific">Leptospira ognonensis</name>
    <dbReference type="NCBI Taxonomy" id="2484945"/>
    <lineage>
        <taxon>Bacteria</taxon>
        <taxon>Pseudomonadati</taxon>
        <taxon>Spirochaetota</taxon>
        <taxon>Spirochaetia</taxon>
        <taxon>Leptospirales</taxon>
        <taxon>Leptospiraceae</taxon>
        <taxon>Leptospira</taxon>
    </lineage>
</organism>
<evidence type="ECO:0000256" key="1">
    <source>
        <dbReference type="ARBA" id="ARBA00010996"/>
    </source>
</evidence>
<comment type="similarity">
    <text evidence="1">Belongs to the SCO1/2 family.</text>
</comment>
<dbReference type="Pfam" id="PF02630">
    <property type="entry name" value="SCO1-SenC"/>
    <property type="match status" value="1"/>
</dbReference>
<keyword evidence="3" id="KW-1015">Disulfide bond</keyword>
<evidence type="ECO:0000313" key="4">
    <source>
        <dbReference type="EMBL" id="TGL60166.1"/>
    </source>
</evidence>
<feature type="binding site" evidence="2">
    <location>
        <position position="101"/>
    </location>
    <ligand>
        <name>Cu cation</name>
        <dbReference type="ChEBI" id="CHEBI:23378"/>
    </ligand>
</feature>
<name>A0A4R9K402_9LEPT</name>
<dbReference type="SUPFAM" id="SSF52833">
    <property type="entry name" value="Thioredoxin-like"/>
    <property type="match status" value="1"/>
</dbReference>
<sequence>MYLKRLTFSLILIIPFFCSEQKPNFDAGLTFASTPIAGVLPYYKGEIMDPFWSPEGQKPADLKKIPEISLTSHLNAPFNRNMFLGKYSLVTFFYAKCTGICPLITRNIKNFFPSIKNQPLVQVLSISVNPEVDTVEELLKFRKVYKIEQKNWLHLTGSKALIYDLARNQFNADVQVIKGIANLNDFVHTENIYLIDPNGYLRGVYRAKGTGDLDRLLAEMETLRNEEGTKEHVK</sequence>
<protein>
    <submittedName>
        <fullName evidence="4">SCO family protein</fullName>
    </submittedName>
</protein>
<dbReference type="Gene3D" id="3.40.30.10">
    <property type="entry name" value="Glutaredoxin"/>
    <property type="match status" value="1"/>
</dbReference>
<feature type="binding site" evidence="2">
    <location>
        <position position="97"/>
    </location>
    <ligand>
        <name>Cu cation</name>
        <dbReference type="ChEBI" id="CHEBI:23378"/>
    </ligand>
</feature>
<dbReference type="RefSeq" id="WP_135623317.1">
    <property type="nucleotide sequence ID" value="NZ_RQGD01000022.1"/>
</dbReference>
<keyword evidence="5" id="KW-1185">Reference proteome</keyword>
<dbReference type="PANTHER" id="PTHR12151:SF25">
    <property type="entry name" value="LINALOOL DEHYDRATASE_ISOMERASE DOMAIN-CONTAINING PROTEIN"/>
    <property type="match status" value="1"/>
</dbReference>
<gene>
    <name evidence="4" type="ORF">EHQ58_06595</name>
</gene>
<evidence type="ECO:0000313" key="5">
    <source>
        <dbReference type="Proteomes" id="UP000297693"/>
    </source>
</evidence>
<dbReference type="InterPro" id="IPR036249">
    <property type="entry name" value="Thioredoxin-like_sf"/>
</dbReference>
<dbReference type="InterPro" id="IPR003782">
    <property type="entry name" value="SCO1/SenC"/>
</dbReference>
<dbReference type="AlphaFoldDB" id="A0A4R9K402"/>
<dbReference type="PANTHER" id="PTHR12151">
    <property type="entry name" value="ELECTRON TRANSPORT PROTIN SCO1/SENC FAMILY MEMBER"/>
    <property type="match status" value="1"/>
</dbReference>
<keyword evidence="2" id="KW-0186">Copper</keyword>
<comment type="caution">
    <text evidence="4">The sequence shown here is derived from an EMBL/GenBank/DDBJ whole genome shotgun (WGS) entry which is preliminary data.</text>
</comment>
<evidence type="ECO:0000256" key="3">
    <source>
        <dbReference type="PIRSR" id="PIRSR603782-2"/>
    </source>
</evidence>
<accession>A0A4R9K402</accession>
<dbReference type="CDD" id="cd02968">
    <property type="entry name" value="SCO"/>
    <property type="match status" value="1"/>
</dbReference>
<evidence type="ECO:0000256" key="2">
    <source>
        <dbReference type="PIRSR" id="PIRSR603782-1"/>
    </source>
</evidence>
<dbReference type="Proteomes" id="UP000297693">
    <property type="component" value="Unassembled WGS sequence"/>
</dbReference>
<feature type="binding site" evidence="2">
    <location>
        <position position="188"/>
    </location>
    <ligand>
        <name>Cu cation</name>
        <dbReference type="ChEBI" id="CHEBI:23378"/>
    </ligand>
</feature>
<reference evidence="4" key="1">
    <citation type="journal article" date="2019" name="PLoS Negl. Trop. Dis.">
        <title>Revisiting the worldwide diversity of Leptospira species in the environment.</title>
        <authorList>
            <person name="Vincent A.T."/>
            <person name="Schiettekatte O."/>
            <person name="Bourhy P."/>
            <person name="Veyrier F.J."/>
            <person name="Picardeau M."/>
        </authorList>
    </citation>
    <scope>NUCLEOTIDE SEQUENCE [LARGE SCALE GENOMIC DNA]</scope>
    <source>
        <strain evidence="4">201702476</strain>
    </source>
</reference>
<dbReference type="EMBL" id="RQGD01000022">
    <property type="protein sequence ID" value="TGL60166.1"/>
    <property type="molecule type" value="Genomic_DNA"/>
</dbReference>
<keyword evidence="2" id="KW-0479">Metal-binding</keyword>
<proteinExistence type="inferred from homology"/>
<feature type="disulfide bond" description="Redox-active" evidence="3">
    <location>
        <begin position="97"/>
        <end position="101"/>
    </location>
</feature>